<evidence type="ECO:0000256" key="3">
    <source>
        <dbReference type="ARBA" id="ARBA00022729"/>
    </source>
</evidence>
<dbReference type="PROSITE" id="PS51257">
    <property type="entry name" value="PROKAR_LIPOPROTEIN"/>
    <property type="match status" value="1"/>
</dbReference>
<keyword evidence="2" id="KW-0645">Protease</keyword>
<keyword evidence="4 7" id="KW-0378">Hydrolase</keyword>
<comment type="caution">
    <text evidence="7">The sequence shown here is derived from an EMBL/GenBank/DDBJ whole genome shotgun (WGS) entry which is preliminary data.</text>
</comment>
<evidence type="ECO:0000259" key="6">
    <source>
        <dbReference type="PROSITE" id="PS51935"/>
    </source>
</evidence>
<evidence type="ECO:0000256" key="4">
    <source>
        <dbReference type="ARBA" id="ARBA00022801"/>
    </source>
</evidence>
<evidence type="ECO:0000313" key="7">
    <source>
        <dbReference type="EMBL" id="RXF72327.1"/>
    </source>
</evidence>
<dbReference type="InterPro" id="IPR038765">
    <property type="entry name" value="Papain-like_cys_pep_sf"/>
</dbReference>
<dbReference type="InterPro" id="IPR000064">
    <property type="entry name" value="NLP_P60_dom"/>
</dbReference>
<accession>A0A4Q0MFQ5</accession>
<dbReference type="SUPFAM" id="SSF54001">
    <property type="entry name" value="Cysteine proteinases"/>
    <property type="match status" value="1"/>
</dbReference>
<comment type="similarity">
    <text evidence="1">Belongs to the peptidase C40 family.</text>
</comment>
<dbReference type="GO" id="GO:0006508">
    <property type="term" value="P:proteolysis"/>
    <property type="evidence" value="ECO:0007669"/>
    <property type="project" value="UniProtKB-KW"/>
</dbReference>
<gene>
    <name evidence="7" type="ORF">EKH83_00955</name>
</gene>
<dbReference type="PROSITE" id="PS51935">
    <property type="entry name" value="NLPC_P60"/>
    <property type="match status" value="1"/>
</dbReference>
<sequence>MVIFKRPAIFLFFIFCIVLSSCKTRKVITDASGLRGKNVSGTVKERYSVLLNIPENEITNDKLYKFIDSWMGVPHRAGGMDKGGIDCSGFTTILQKEIYNRTMPRTASGMADFVKRKYEEELKEGDLVFFDFSGKKFDHVGIYLHNNKFVHVSTSRGVIISDLKDPWYYKYFSRCGSVDDNKSVNYPERPR</sequence>
<reference evidence="7 8" key="1">
    <citation type="submission" date="2018-12" db="EMBL/GenBank/DDBJ databases">
        <title>The Draft Genome Sequence of the Soil Bacterium Pedobacter tournemirensis R1.</title>
        <authorList>
            <person name="He J."/>
        </authorList>
    </citation>
    <scope>NUCLEOTIDE SEQUENCE [LARGE SCALE GENOMIC DNA]</scope>
    <source>
        <strain evidence="7 8">R1</strain>
    </source>
</reference>
<evidence type="ECO:0000256" key="2">
    <source>
        <dbReference type="ARBA" id="ARBA00022670"/>
    </source>
</evidence>
<evidence type="ECO:0000256" key="5">
    <source>
        <dbReference type="ARBA" id="ARBA00022807"/>
    </source>
</evidence>
<protein>
    <submittedName>
        <fullName evidence="7">Glycoside hydrolase</fullName>
    </submittedName>
</protein>
<evidence type="ECO:0000256" key="1">
    <source>
        <dbReference type="ARBA" id="ARBA00007074"/>
    </source>
</evidence>
<dbReference type="AlphaFoldDB" id="A0A4Q0MFQ5"/>
<feature type="domain" description="NlpC/P60" evidence="6">
    <location>
        <begin position="57"/>
        <end position="179"/>
    </location>
</feature>
<evidence type="ECO:0000313" key="8">
    <source>
        <dbReference type="Proteomes" id="UP000290848"/>
    </source>
</evidence>
<name>A0A4Q0MFQ5_9SPHI</name>
<dbReference type="RefSeq" id="WP_128767512.1">
    <property type="nucleotide sequence ID" value="NZ_RXOC01000001.1"/>
</dbReference>
<keyword evidence="3" id="KW-0732">Signal</keyword>
<dbReference type="Gene3D" id="3.90.1720.10">
    <property type="entry name" value="endopeptidase domain like (from Nostoc punctiforme)"/>
    <property type="match status" value="1"/>
</dbReference>
<organism evidence="7 8">
    <name type="scientific">Arcticibacter tournemirensis</name>
    <dbReference type="NCBI Taxonomy" id="699437"/>
    <lineage>
        <taxon>Bacteria</taxon>
        <taxon>Pseudomonadati</taxon>
        <taxon>Bacteroidota</taxon>
        <taxon>Sphingobacteriia</taxon>
        <taxon>Sphingobacteriales</taxon>
        <taxon>Sphingobacteriaceae</taxon>
        <taxon>Arcticibacter</taxon>
    </lineage>
</organism>
<dbReference type="Proteomes" id="UP000290848">
    <property type="component" value="Unassembled WGS sequence"/>
</dbReference>
<keyword evidence="5" id="KW-0788">Thiol protease</keyword>
<proteinExistence type="inferred from homology"/>
<dbReference type="PANTHER" id="PTHR47360">
    <property type="entry name" value="MUREIN DD-ENDOPEPTIDASE MEPS/MUREIN LD-CARBOXYPEPTIDASE"/>
    <property type="match status" value="1"/>
</dbReference>
<dbReference type="Pfam" id="PF00877">
    <property type="entry name" value="NLPC_P60"/>
    <property type="match status" value="1"/>
</dbReference>
<dbReference type="GO" id="GO:0008234">
    <property type="term" value="F:cysteine-type peptidase activity"/>
    <property type="evidence" value="ECO:0007669"/>
    <property type="project" value="UniProtKB-KW"/>
</dbReference>
<dbReference type="PANTHER" id="PTHR47360:SF1">
    <property type="entry name" value="ENDOPEPTIDASE NLPC-RELATED"/>
    <property type="match status" value="1"/>
</dbReference>
<dbReference type="EMBL" id="RXOC01000001">
    <property type="protein sequence ID" value="RXF72327.1"/>
    <property type="molecule type" value="Genomic_DNA"/>
</dbReference>
<dbReference type="InterPro" id="IPR052062">
    <property type="entry name" value="Murein_DD/LD_carboxypeptidase"/>
</dbReference>